<dbReference type="AlphaFoldDB" id="A0A516X4Q0"/>
<feature type="compositionally biased region" description="Acidic residues" evidence="1">
    <location>
        <begin position="29"/>
        <end position="38"/>
    </location>
</feature>
<reference evidence="2 3" key="1">
    <citation type="submission" date="2019-07" db="EMBL/GenBank/DDBJ databases">
        <title>Tomitella cavernea sp. nov., an actinomycete isolated from soil.</title>
        <authorList>
            <person name="Cheng J."/>
        </authorList>
    </citation>
    <scope>NUCLEOTIDE SEQUENCE [LARGE SCALE GENOMIC DNA]</scope>
    <source>
        <strain evidence="2 3">HY188</strain>
    </source>
</reference>
<dbReference type="Proteomes" id="UP000317344">
    <property type="component" value="Chromosome"/>
</dbReference>
<dbReference type="RefSeq" id="WP_143909210.1">
    <property type="nucleotide sequence ID" value="NZ_CP041765.1"/>
</dbReference>
<proteinExistence type="predicted"/>
<accession>A0A516X4Q0</accession>
<keyword evidence="3" id="KW-1185">Reference proteome</keyword>
<feature type="compositionally biased region" description="Basic and acidic residues" evidence="1">
    <location>
        <begin position="53"/>
        <end position="64"/>
    </location>
</feature>
<sequence length="156" mass="17899">MSTRDDELIGVYDDEAPDYRPGPTYTISDDLDDYADDEPAARPAPRPQRRRGPNMDRAPRPADRRRPRPQVRREAEGDDTVQIDYRGHTYTVPADQDDWSIDALEAFERNHVVAGVRELLGPEQWARFKARHNNRRAFRGFLDEVSDVFGFGDAGN</sequence>
<dbReference type="OrthoDB" id="4758227at2"/>
<evidence type="ECO:0008006" key="4">
    <source>
        <dbReference type="Google" id="ProtNLM"/>
    </source>
</evidence>
<dbReference type="EMBL" id="CP041765">
    <property type="protein sequence ID" value="QDQ97983.1"/>
    <property type="molecule type" value="Genomic_DNA"/>
</dbReference>
<evidence type="ECO:0000256" key="1">
    <source>
        <dbReference type="SAM" id="MobiDB-lite"/>
    </source>
</evidence>
<evidence type="ECO:0000313" key="3">
    <source>
        <dbReference type="Proteomes" id="UP000317344"/>
    </source>
</evidence>
<dbReference type="KEGG" id="toy:FO059_12485"/>
<gene>
    <name evidence="2" type="ORF">FO059_12485</name>
</gene>
<name>A0A516X4Q0_9ACTN</name>
<feature type="region of interest" description="Disordered" evidence="1">
    <location>
        <begin position="1"/>
        <end position="88"/>
    </location>
</feature>
<protein>
    <recommendedName>
        <fullName evidence="4">Tail assembly chaperone</fullName>
    </recommendedName>
</protein>
<reference evidence="2 3" key="2">
    <citation type="submission" date="2019-07" db="EMBL/GenBank/DDBJ databases">
        <authorList>
            <person name="Huang Y."/>
        </authorList>
    </citation>
    <scope>NUCLEOTIDE SEQUENCE [LARGE SCALE GENOMIC DNA]</scope>
    <source>
        <strain evidence="2 3">HY188</strain>
    </source>
</reference>
<evidence type="ECO:0000313" key="2">
    <source>
        <dbReference type="EMBL" id="QDQ97983.1"/>
    </source>
</evidence>
<organism evidence="2 3">
    <name type="scientific">Tomitella fengzijianii</name>
    <dbReference type="NCBI Taxonomy" id="2597660"/>
    <lineage>
        <taxon>Bacteria</taxon>
        <taxon>Bacillati</taxon>
        <taxon>Actinomycetota</taxon>
        <taxon>Actinomycetes</taxon>
        <taxon>Mycobacteriales</taxon>
        <taxon>Tomitella</taxon>
    </lineage>
</organism>